<reference evidence="3" key="1">
    <citation type="journal article" date="2020" name="J. ISSAAS">
        <title>Lactobacilli and other gastrointestinal microbiota of Peromyscus leucopus, reservoir host for agents of Lyme disease and other zoonoses in North America.</title>
        <authorList>
            <person name="Milovic A."/>
            <person name="Bassam K."/>
            <person name="Shao H."/>
            <person name="Chatzistamou I."/>
            <person name="Tufts D.M."/>
            <person name="Diuk-Wasser M."/>
            <person name="Barbour A.G."/>
        </authorList>
    </citation>
    <scope>NUCLEOTIDE SEQUENCE</scope>
    <source>
        <strain evidence="3">LL90</strain>
    </source>
</reference>
<dbReference type="EMBL" id="MN990732">
    <property type="protein sequence ID" value="QIM10737.1"/>
    <property type="molecule type" value="Genomic_DNA"/>
</dbReference>
<feature type="compositionally biased region" description="Basic and acidic residues" evidence="1">
    <location>
        <begin position="53"/>
        <end position="65"/>
    </location>
</feature>
<feature type="region of interest" description="Disordered" evidence="1">
    <location>
        <begin position="46"/>
        <end position="65"/>
    </location>
</feature>
<dbReference type="AlphaFoldDB" id="A0A6G8F394"/>
<evidence type="ECO:0000256" key="2">
    <source>
        <dbReference type="SAM" id="SignalP"/>
    </source>
</evidence>
<accession>A0A6G8F394</accession>
<feature type="signal peptide" evidence="2">
    <location>
        <begin position="1"/>
        <end position="21"/>
    </location>
</feature>
<feature type="region of interest" description="Disordered" evidence="1">
    <location>
        <begin position="89"/>
        <end position="116"/>
    </location>
</feature>
<feature type="compositionally biased region" description="Basic and acidic residues" evidence="1">
    <location>
        <begin position="89"/>
        <end position="104"/>
    </location>
</feature>
<protein>
    <submittedName>
        <fullName evidence="3">Uncharacterized protein</fullName>
    </submittedName>
</protein>
<feature type="compositionally biased region" description="Polar residues" evidence="1">
    <location>
        <begin position="105"/>
        <end position="116"/>
    </location>
</feature>
<name>A0A6G8F394_9PROT</name>
<proteinExistence type="predicted"/>
<keyword evidence="2" id="KW-0732">Signal</keyword>
<evidence type="ECO:0000256" key="1">
    <source>
        <dbReference type="SAM" id="MobiDB-lite"/>
    </source>
</evidence>
<gene>
    <name evidence="3" type="ORF">PlAlph_6290</name>
</gene>
<organism evidence="3">
    <name type="scientific">uncultured Alphaproteobacteria bacterium</name>
    <dbReference type="NCBI Taxonomy" id="91750"/>
    <lineage>
        <taxon>Bacteria</taxon>
        <taxon>Pseudomonadati</taxon>
        <taxon>Pseudomonadota</taxon>
        <taxon>Alphaproteobacteria</taxon>
        <taxon>environmental samples</taxon>
    </lineage>
</organism>
<evidence type="ECO:0000313" key="3">
    <source>
        <dbReference type="EMBL" id="QIM10737.1"/>
    </source>
</evidence>
<feature type="chain" id="PRO_5026090360" evidence="2">
    <location>
        <begin position="22"/>
        <end position="116"/>
    </location>
</feature>
<sequence>MNKLFTLLVTAGCFVAFQANAANLVETAQTVQNSIDNTAANIENAKGSATEKWNNKKAEMKAAAEQKKAEAAAKKAEAEAAKKEKAAAAEAKKAEQKKAIEDTKNSLSNLKNSLTR</sequence>